<dbReference type="OrthoDB" id="3246510at2759"/>
<dbReference type="Proteomes" id="UP000799118">
    <property type="component" value="Unassembled WGS sequence"/>
</dbReference>
<accession>A0A6A4HFS6</accession>
<sequence>MCDEIESLHLSSSQSIKALEPYMDSSGHHQVKSTETRDLILELQTGCNNAQQVIECNKLHNFSTQLAKANKKIAKLKNCRKEEGTSLAQSAGLWEMTETFLEDSGPSGLLGGGSVGSTSSPAKGASIPSNSLSQFSTNLPSSYLTLELLLPEFIEDALSQGLQAAVRLVIRIIGTMANKDAGSRKKQDELDGFAKVRKETQAQLNMVESKLDTALLALGQPRIGSKSRRLIVFLSAGQDATALLCSMDSWVPRLSLEAHLTICTCKVIVNSFSTRFDPRKKKHVEKIVKVNPFLKGSLVRAHWLKKEVATQLGKEWDHPPHLWRQYCG</sequence>
<feature type="region of interest" description="Disordered" evidence="1">
    <location>
        <begin position="110"/>
        <end position="129"/>
    </location>
</feature>
<keyword evidence="3" id="KW-1185">Reference proteome</keyword>
<name>A0A6A4HFS6_9AGAR</name>
<evidence type="ECO:0000313" key="3">
    <source>
        <dbReference type="Proteomes" id="UP000799118"/>
    </source>
</evidence>
<organism evidence="2 3">
    <name type="scientific">Gymnopus androsaceus JB14</name>
    <dbReference type="NCBI Taxonomy" id="1447944"/>
    <lineage>
        <taxon>Eukaryota</taxon>
        <taxon>Fungi</taxon>
        <taxon>Dikarya</taxon>
        <taxon>Basidiomycota</taxon>
        <taxon>Agaricomycotina</taxon>
        <taxon>Agaricomycetes</taxon>
        <taxon>Agaricomycetidae</taxon>
        <taxon>Agaricales</taxon>
        <taxon>Marasmiineae</taxon>
        <taxon>Omphalotaceae</taxon>
        <taxon>Gymnopus</taxon>
    </lineage>
</organism>
<gene>
    <name evidence="2" type="ORF">BT96DRAFT_1036709</name>
</gene>
<proteinExistence type="predicted"/>
<reference evidence="2" key="1">
    <citation type="journal article" date="2019" name="Environ. Microbiol.">
        <title>Fungal ecological strategies reflected in gene transcription - a case study of two litter decomposers.</title>
        <authorList>
            <person name="Barbi F."/>
            <person name="Kohler A."/>
            <person name="Barry K."/>
            <person name="Baskaran P."/>
            <person name="Daum C."/>
            <person name="Fauchery L."/>
            <person name="Ihrmark K."/>
            <person name="Kuo A."/>
            <person name="LaButti K."/>
            <person name="Lipzen A."/>
            <person name="Morin E."/>
            <person name="Grigoriev I.V."/>
            <person name="Henrissat B."/>
            <person name="Lindahl B."/>
            <person name="Martin F."/>
        </authorList>
    </citation>
    <scope>NUCLEOTIDE SEQUENCE</scope>
    <source>
        <strain evidence="2">JB14</strain>
    </source>
</reference>
<dbReference type="AlphaFoldDB" id="A0A6A4HFS6"/>
<dbReference type="EMBL" id="ML769499">
    <property type="protein sequence ID" value="KAE9397319.1"/>
    <property type="molecule type" value="Genomic_DNA"/>
</dbReference>
<protein>
    <submittedName>
        <fullName evidence="2">Uncharacterized protein</fullName>
    </submittedName>
</protein>
<evidence type="ECO:0000313" key="2">
    <source>
        <dbReference type="EMBL" id="KAE9397319.1"/>
    </source>
</evidence>
<evidence type="ECO:0000256" key="1">
    <source>
        <dbReference type="SAM" id="MobiDB-lite"/>
    </source>
</evidence>